<organism evidence="1 2">
    <name type="scientific">Fusarium oxysporum f. sp. raphani</name>
    <dbReference type="NCBI Taxonomy" id="96318"/>
    <lineage>
        <taxon>Eukaryota</taxon>
        <taxon>Fungi</taxon>
        <taxon>Dikarya</taxon>
        <taxon>Ascomycota</taxon>
        <taxon>Pezizomycotina</taxon>
        <taxon>Sordariomycetes</taxon>
        <taxon>Hypocreomycetidae</taxon>
        <taxon>Hypocreales</taxon>
        <taxon>Nectriaceae</taxon>
        <taxon>Fusarium</taxon>
        <taxon>Fusarium oxysporum species complex</taxon>
    </lineage>
</organism>
<dbReference type="Pfam" id="PF13095">
    <property type="entry name" value="FTA2"/>
    <property type="match status" value="1"/>
</dbReference>
<proteinExistence type="predicted"/>
<evidence type="ECO:0000313" key="2">
    <source>
        <dbReference type="Proteomes" id="UP000693942"/>
    </source>
</evidence>
<comment type="caution">
    <text evidence="1">The sequence shown here is derived from an EMBL/GenBank/DDBJ whole genome shotgun (WGS) entry which is preliminary data.</text>
</comment>
<evidence type="ECO:0000313" key="1">
    <source>
        <dbReference type="EMBL" id="KAG7404584.1"/>
    </source>
</evidence>
<sequence length="287" mass="32712">MSRRKGSQSAVSELPPCEGPKLNVFQHHKSRIQWLERLDNEDEDVTSSQGYVFRALIRGHEYAVKVFKFFDPMSTEYFWGPSLGEDTPLDTAAYYTDPFYAECRAYGRIHEAIKQRVLKSDIAVPCHGFLFLRPNDQEALKNLDIDLGLEEIDLDYQKSTIGGLRARAIVKEIASSDSGVNSKSIRKILSKVTTLNKAGIYNMDIRIDNFRDGKIVDFGSSWTEPHALLDSLSQDAALESKIADRVMFDQMVEEEEIENLGEVKALHPMRLRSQSVRHVFRRVHTSI</sequence>
<dbReference type="InterPro" id="IPR025213">
    <property type="entry name" value="Sim4_Fta2"/>
</dbReference>
<dbReference type="EMBL" id="JAELUR010000034">
    <property type="protein sequence ID" value="KAG7404584.1"/>
    <property type="molecule type" value="Genomic_DNA"/>
</dbReference>
<dbReference type="Proteomes" id="UP000693942">
    <property type="component" value="Unassembled WGS sequence"/>
</dbReference>
<dbReference type="AlphaFoldDB" id="A0A8J5TPY1"/>
<reference evidence="1" key="1">
    <citation type="submission" date="2021-04" db="EMBL/GenBank/DDBJ databases">
        <title>First draft genome resource for Brassicaceae pathogens Fusarium oxysporum f. sp. raphani and Fusarium oxysporum f. sp. rapae.</title>
        <authorList>
            <person name="Asai S."/>
        </authorList>
    </citation>
    <scope>NUCLEOTIDE SEQUENCE</scope>
    <source>
        <strain evidence="1">Tf1262</strain>
    </source>
</reference>
<gene>
    <name evidence="1" type="ORF">Forpi1262_v018483</name>
</gene>
<accession>A0A8J5TPY1</accession>
<name>A0A8J5TPY1_FUSOX</name>
<protein>
    <submittedName>
        <fullName evidence="1">Uncharacterized protein</fullName>
    </submittedName>
</protein>